<name>A0A6I5A5B5_9BACI</name>
<dbReference type="EMBL" id="WMEQ01000017">
    <property type="protein sequence ID" value="MYL35479.1"/>
    <property type="molecule type" value="Genomic_DNA"/>
</dbReference>
<dbReference type="RefSeq" id="WP_160850436.1">
    <property type="nucleotide sequence ID" value="NZ_WMEQ01000017.1"/>
</dbReference>
<evidence type="ECO:0000313" key="2">
    <source>
        <dbReference type="Proteomes" id="UP000468638"/>
    </source>
</evidence>
<accession>A0A6I5A5B5</accession>
<sequence length="57" mass="5966">MEKILLIFVVLIVFVSFGNDAVDGIKSDADTTKTNTSTVISNANTDTSDLAGISTSN</sequence>
<gene>
    <name evidence="1" type="ORF">GLW05_18015</name>
</gene>
<comment type="caution">
    <text evidence="1">The sequence shown here is derived from an EMBL/GenBank/DDBJ whole genome shotgun (WGS) entry which is preliminary data.</text>
</comment>
<dbReference type="Proteomes" id="UP000468638">
    <property type="component" value="Unassembled WGS sequence"/>
</dbReference>
<reference evidence="1 2" key="1">
    <citation type="submission" date="2019-11" db="EMBL/GenBank/DDBJ databases">
        <title>Genome sequences of 17 halophilic strains isolated from different environments.</title>
        <authorList>
            <person name="Furrow R.E."/>
        </authorList>
    </citation>
    <scope>NUCLEOTIDE SEQUENCE [LARGE SCALE GENOMIC DNA]</scope>
    <source>
        <strain evidence="1 2">22514_16_FS</strain>
    </source>
</reference>
<proteinExistence type="predicted"/>
<evidence type="ECO:0000313" key="1">
    <source>
        <dbReference type="EMBL" id="MYL35479.1"/>
    </source>
</evidence>
<protein>
    <submittedName>
        <fullName evidence="1">Uncharacterized protein</fullName>
    </submittedName>
</protein>
<organism evidence="1 2">
    <name type="scientific">Pontibacillus yanchengensis</name>
    <dbReference type="NCBI Taxonomy" id="462910"/>
    <lineage>
        <taxon>Bacteria</taxon>
        <taxon>Bacillati</taxon>
        <taxon>Bacillota</taxon>
        <taxon>Bacilli</taxon>
        <taxon>Bacillales</taxon>
        <taxon>Bacillaceae</taxon>
        <taxon>Pontibacillus</taxon>
    </lineage>
</organism>
<dbReference type="AlphaFoldDB" id="A0A6I5A5B5"/>